<organism evidence="1 2">
    <name type="scientific">Tepidimonas thermarum</name>
    <dbReference type="NCBI Taxonomy" id="335431"/>
    <lineage>
        <taxon>Bacteria</taxon>
        <taxon>Pseudomonadati</taxon>
        <taxon>Pseudomonadota</taxon>
        <taxon>Betaproteobacteria</taxon>
        <taxon>Burkholderiales</taxon>
        <taxon>Tepidimonas</taxon>
    </lineage>
</organism>
<protein>
    <submittedName>
        <fullName evidence="1">Uncharacterized protein</fullName>
    </submittedName>
</protein>
<gene>
    <name evidence="1" type="ORF">Tther_00522</name>
</gene>
<evidence type="ECO:0000313" key="2">
    <source>
        <dbReference type="Proteomes" id="UP000318542"/>
    </source>
</evidence>
<keyword evidence="2" id="KW-1185">Reference proteome</keyword>
<proteinExistence type="predicted"/>
<accession>A0A554X6L5</accession>
<comment type="caution">
    <text evidence="1">The sequence shown here is derived from an EMBL/GenBank/DDBJ whole genome shotgun (WGS) entry which is preliminary data.</text>
</comment>
<dbReference type="Proteomes" id="UP000318542">
    <property type="component" value="Unassembled WGS sequence"/>
</dbReference>
<name>A0A554X6L5_9BURK</name>
<dbReference type="OrthoDB" id="9153081at2"/>
<sequence>MLESVHDQAAGLLAWRLQPPARVLAVVASGRGAASLELLWRLRQGCAGLGLEVAVVEDEPGRWGAGPERGGVWLWHTPPEEVLRWWPPEAGRPLVGWTLDPAALVAAYQAVKTLWRGGLAPVVVALPDGAASAAGAAWQAARSALERTCATHLGWVPPVWTLGYDERVPADPAVESVLCKALDAAWMWDTPAGVGSVVRPC</sequence>
<evidence type="ECO:0000313" key="1">
    <source>
        <dbReference type="EMBL" id="TSE31463.1"/>
    </source>
</evidence>
<dbReference type="EMBL" id="VJOL01000005">
    <property type="protein sequence ID" value="TSE31463.1"/>
    <property type="molecule type" value="Genomic_DNA"/>
</dbReference>
<dbReference type="AlphaFoldDB" id="A0A554X6L5"/>
<dbReference type="RefSeq" id="WP_143900600.1">
    <property type="nucleotide sequence ID" value="NZ_VJOL01000005.1"/>
</dbReference>
<reference evidence="1 2" key="1">
    <citation type="submission" date="2019-07" db="EMBL/GenBank/DDBJ databases">
        <title>Tepidimonas thermarum AA-1 draft genome.</title>
        <authorList>
            <person name="Da Costa M.S."/>
            <person name="Froufe H.J.C."/>
            <person name="Egas C."/>
            <person name="Albuquerque L."/>
        </authorList>
    </citation>
    <scope>NUCLEOTIDE SEQUENCE [LARGE SCALE GENOMIC DNA]</scope>
    <source>
        <strain evidence="1 2">AA-1</strain>
    </source>
</reference>